<protein>
    <recommendedName>
        <fullName evidence="1">MATH domain-containing protein</fullName>
    </recommendedName>
</protein>
<dbReference type="Pfam" id="PF22486">
    <property type="entry name" value="MATH_2"/>
    <property type="match status" value="1"/>
</dbReference>
<proteinExistence type="predicted"/>
<name>A0AAV5DHB0_ELECO</name>
<dbReference type="AlphaFoldDB" id="A0AAV5DHB0"/>
<dbReference type="Gene3D" id="2.60.210.10">
    <property type="entry name" value="Apoptosis, Tumor Necrosis Factor Receptor Associated Protein 2, Chain A"/>
    <property type="match status" value="1"/>
</dbReference>
<reference evidence="2" key="2">
    <citation type="submission" date="2021-12" db="EMBL/GenBank/DDBJ databases">
        <title>Resequencing data analysis of finger millet.</title>
        <authorList>
            <person name="Hatakeyama M."/>
            <person name="Aluri S."/>
            <person name="Balachadran M.T."/>
            <person name="Sivarajan S.R."/>
            <person name="Poveda L."/>
            <person name="Shimizu-Inatsugi R."/>
            <person name="Schlapbach R."/>
            <person name="Sreeman S.M."/>
            <person name="Shimizu K.K."/>
        </authorList>
    </citation>
    <scope>NUCLEOTIDE SEQUENCE</scope>
</reference>
<dbReference type="InterPro" id="IPR002083">
    <property type="entry name" value="MATH/TRAF_dom"/>
</dbReference>
<dbReference type="GO" id="GO:0016567">
    <property type="term" value="P:protein ubiquitination"/>
    <property type="evidence" value="ECO:0007669"/>
    <property type="project" value="InterPro"/>
</dbReference>
<feature type="domain" description="MATH" evidence="1">
    <location>
        <begin position="4"/>
        <end position="130"/>
    </location>
</feature>
<dbReference type="CDD" id="cd00121">
    <property type="entry name" value="MATH"/>
    <property type="match status" value="1"/>
</dbReference>
<organism evidence="2 3">
    <name type="scientific">Eleusine coracana subsp. coracana</name>
    <dbReference type="NCBI Taxonomy" id="191504"/>
    <lineage>
        <taxon>Eukaryota</taxon>
        <taxon>Viridiplantae</taxon>
        <taxon>Streptophyta</taxon>
        <taxon>Embryophyta</taxon>
        <taxon>Tracheophyta</taxon>
        <taxon>Spermatophyta</taxon>
        <taxon>Magnoliopsida</taxon>
        <taxon>Liliopsida</taxon>
        <taxon>Poales</taxon>
        <taxon>Poaceae</taxon>
        <taxon>PACMAD clade</taxon>
        <taxon>Chloridoideae</taxon>
        <taxon>Cynodonteae</taxon>
        <taxon>Eleusininae</taxon>
        <taxon>Eleusine</taxon>
    </lineage>
</organism>
<dbReference type="Proteomes" id="UP001054889">
    <property type="component" value="Unassembled WGS sequence"/>
</dbReference>
<dbReference type="PANTHER" id="PTHR26379">
    <property type="entry name" value="BTB/POZ AND MATH DOMAIN-CONTAINING PROTEIN 1"/>
    <property type="match status" value="1"/>
</dbReference>
<gene>
    <name evidence="2" type="primary">ga28419</name>
    <name evidence="2" type="ORF">PR202_ga28419</name>
</gene>
<evidence type="ECO:0000313" key="3">
    <source>
        <dbReference type="Proteomes" id="UP001054889"/>
    </source>
</evidence>
<sequence>MLTMDVLSYSEAKKNLSNGNYITFDVVVAGNHSWHISFYPNGRCPTTDGIAFISVQLDDATDDDVHVVFNFMQLEVGGSGLPIFVSPTSNPAFQRRKTKMIMLNLTCFVSRKEMDKSVLGKQDHFTIRCVLVVRSPLSPSTASKPTVGIGALPPSPLLMVPSVSTAELPPNLYKIHEGLGRLLVTNEGAGMEFEVGGQLFAA</sequence>
<accession>A0AAV5DHB0</accession>
<reference evidence="2" key="1">
    <citation type="journal article" date="2018" name="DNA Res.">
        <title>Multiple hybrid de novo genome assembly of finger millet, an orphan allotetraploid crop.</title>
        <authorList>
            <person name="Hatakeyama M."/>
            <person name="Aluri S."/>
            <person name="Balachadran M.T."/>
            <person name="Sivarajan S.R."/>
            <person name="Patrignani A."/>
            <person name="Gruter S."/>
            <person name="Poveda L."/>
            <person name="Shimizu-Inatsugi R."/>
            <person name="Baeten J."/>
            <person name="Francoijs K.J."/>
            <person name="Nataraja K.N."/>
            <person name="Reddy Y.A.N."/>
            <person name="Phadnis S."/>
            <person name="Ravikumar R.L."/>
            <person name="Schlapbach R."/>
            <person name="Sreeman S.M."/>
            <person name="Shimizu K.K."/>
        </authorList>
    </citation>
    <scope>NUCLEOTIDE SEQUENCE</scope>
</reference>
<evidence type="ECO:0000259" key="1">
    <source>
        <dbReference type="Pfam" id="PF22486"/>
    </source>
</evidence>
<dbReference type="PANTHER" id="PTHR26379:SF506">
    <property type="entry name" value="BTB DOMAIN-CONTAINING PROTEIN"/>
    <property type="match status" value="1"/>
</dbReference>
<dbReference type="InterPro" id="IPR045005">
    <property type="entry name" value="BPM1-6"/>
</dbReference>
<evidence type="ECO:0000313" key="2">
    <source>
        <dbReference type="EMBL" id="GJN10333.1"/>
    </source>
</evidence>
<dbReference type="EMBL" id="BQKI01000017">
    <property type="protein sequence ID" value="GJN10333.1"/>
    <property type="molecule type" value="Genomic_DNA"/>
</dbReference>
<keyword evidence="3" id="KW-1185">Reference proteome</keyword>
<comment type="caution">
    <text evidence="2">The sequence shown here is derived from an EMBL/GenBank/DDBJ whole genome shotgun (WGS) entry which is preliminary data.</text>
</comment>
<dbReference type="SUPFAM" id="SSF49599">
    <property type="entry name" value="TRAF domain-like"/>
    <property type="match status" value="1"/>
</dbReference>
<dbReference type="InterPro" id="IPR008974">
    <property type="entry name" value="TRAF-like"/>
</dbReference>